<reference evidence="2 3" key="1">
    <citation type="journal article" date="2023" name="Cell">
        <title>Genetic manipulation of Patescibacteria provides mechanistic insights into microbial dark matter and the epibiotic lifestyle.</title>
        <authorList>
            <person name="Wang Y."/>
            <person name="Gallagher L.A."/>
            <person name="Andrade P.A."/>
            <person name="Liu A."/>
            <person name="Humphreys I.R."/>
            <person name="Turkarslan S."/>
            <person name="Cutler K.J."/>
            <person name="Arrieta-Ortiz M.L."/>
            <person name="Li Y."/>
            <person name="Radey M.C."/>
            <person name="McLean J.S."/>
            <person name="Cong Q."/>
            <person name="Baker D."/>
            <person name="Baliga N.S."/>
            <person name="Peterson S.B."/>
            <person name="Mougous J.D."/>
        </authorList>
    </citation>
    <scope>NUCLEOTIDE SEQUENCE [LARGE SCALE GENOMIC DNA]</scope>
    <source>
        <strain evidence="2 3">ML1</strain>
    </source>
</reference>
<keyword evidence="1" id="KW-0812">Transmembrane</keyword>
<feature type="transmembrane region" description="Helical" evidence="1">
    <location>
        <begin position="91"/>
        <end position="108"/>
    </location>
</feature>
<organism evidence="2 3">
    <name type="scientific">Candidatus Southlakia epibionticum</name>
    <dbReference type="NCBI Taxonomy" id="3043284"/>
    <lineage>
        <taxon>Bacteria</taxon>
        <taxon>Candidatus Saccharimonadota</taxon>
        <taxon>Candidatus Saccharimonadia</taxon>
        <taxon>Candidatus Saccharimonadales</taxon>
        <taxon>Candidatus Saccharimonadaceae</taxon>
        <taxon>Candidatus Southlakia</taxon>
    </lineage>
</organism>
<accession>A0ABY8WV66</accession>
<dbReference type="RefSeq" id="WP_376753736.1">
    <property type="nucleotide sequence ID" value="NZ_CP124550.1"/>
</dbReference>
<protein>
    <submittedName>
        <fullName evidence="2">Uncharacterized protein</fullName>
    </submittedName>
</protein>
<dbReference type="EMBL" id="CP124550">
    <property type="protein sequence ID" value="WIO46195.1"/>
    <property type="molecule type" value="Genomic_DNA"/>
</dbReference>
<feature type="transmembrane region" description="Helical" evidence="1">
    <location>
        <begin position="115"/>
        <end position="134"/>
    </location>
</feature>
<feature type="transmembrane region" description="Helical" evidence="1">
    <location>
        <begin position="20"/>
        <end position="41"/>
    </location>
</feature>
<keyword evidence="3" id="KW-1185">Reference proteome</keyword>
<proteinExistence type="predicted"/>
<keyword evidence="1" id="KW-0472">Membrane</keyword>
<name>A0ABY8WV66_9BACT</name>
<keyword evidence="1" id="KW-1133">Transmembrane helix</keyword>
<feature type="transmembrane region" description="Helical" evidence="1">
    <location>
        <begin position="140"/>
        <end position="158"/>
    </location>
</feature>
<feature type="transmembrane region" description="Helical" evidence="1">
    <location>
        <begin position="62"/>
        <end position="85"/>
    </location>
</feature>
<dbReference type="Proteomes" id="UP001177295">
    <property type="component" value="Chromosome"/>
</dbReference>
<evidence type="ECO:0000256" key="1">
    <source>
        <dbReference type="SAM" id="Phobius"/>
    </source>
</evidence>
<evidence type="ECO:0000313" key="3">
    <source>
        <dbReference type="Proteomes" id="UP001177295"/>
    </source>
</evidence>
<evidence type="ECO:0000313" key="2">
    <source>
        <dbReference type="EMBL" id="WIO46195.1"/>
    </source>
</evidence>
<sequence length="160" mass="17218">MNETASETRSNLVPMTWRELARIGAIGAVIGALSVGLYVLFHTYIFQAVLCRDQANAACGQAATYAAITTAFIASFVAVVVLAHIRVYRPLLIILAAILALWGIQSIVAVLPWYWALAGMIAVGALAYSLFAWIARIRSFILSAVVAIVIAVIIRCIIVL</sequence>
<gene>
    <name evidence="2" type="ORF">SEML1_0576</name>
</gene>